<comment type="subunit">
    <text evidence="9">Monomer.</text>
</comment>
<keyword evidence="3 9" id="KW-0819">tRNA processing</keyword>
<evidence type="ECO:0000313" key="11">
    <source>
        <dbReference type="EMBL" id="CAH0542881.1"/>
    </source>
</evidence>
<dbReference type="InterPro" id="IPR004453">
    <property type="entry name" value="QueG"/>
</dbReference>
<dbReference type="Pfam" id="PF13484">
    <property type="entry name" value="Fer4_16"/>
    <property type="match status" value="1"/>
</dbReference>
<evidence type="ECO:0000256" key="2">
    <source>
        <dbReference type="ARBA" id="ARBA00022490"/>
    </source>
</evidence>
<evidence type="ECO:0000256" key="8">
    <source>
        <dbReference type="ARBA" id="ARBA00023014"/>
    </source>
</evidence>
<feature type="domain" description="4Fe-4S ferredoxin-type" evidence="10">
    <location>
        <begin position="177"/>
        <end position="209"/>
    </location>
</feature>
<sequence length="375" mass="42846">MDYVLLAENIKQWAAELGFQKAGITDIDLRQHEPQLQRWLDANYHGEMDWMARHGMMRARPNELLPGTIRVISVRMDYLPPEAQFASNLSNPNQAYISRYALGRDYHKLVRNKLKALGDKIKQEVGEFGYRPFVDSAPILERPLAQKAGLGWSGKHSLILDKQAGSWFFLGELLVDLPLPIDEPAQDECGKCVACMTSCPTQAIVEEGVIDSRRCISYLTIEFDGVIPIEFRKAIGNRVYGCDDCQLVCPWNRFSNITGQKDFHRRKVFLTSELVTLFQWSESEFLKYMEGSAIRRIGHLQWLRNLSIAMGNAPYSDRIVDALRARLGEDSNLDIHIQWAMDEQKAKHQPEAASAIQTKKERLIRIVQKGLKRDA</sequence>
<evidence type="ECO:0000256" key="7">
    <source>
        <dbReference type="ARBA" id="ARBA00023004"/>
    </source>
</evidence>
<evidence type="ECO:0000256" key="6">
    <source>
        <dbReference type="ARBA" id="ARBA00023002"/>
    </source>
</evidence>
<dbReference type="PROSITE" id="PS00198">
    <property type="entry name" value="4FE4S_FER_1"/>
    <property type="match status" value="1"/>
</dbReference>
<comment type="cofactor">
    <cofactor evidence="9">
        <name>[4Fe-4S] cluster</name>
        <dbReference type="ChEBI" id="CHEBI:49883"/>
    </cofactor>
    <text evidence="9">Binds 2 [4Fe-4S] clusters per monomer.</text>
</comment>
<comment type="caution">
    <text evidence="11">The sequence shown here is derived from an EMBL/GenBank/DDBJ whole genome shotgun (WGS) entry which is preliminary data.</text>
</comment>
<dbReference type="Pfam" id="PF08331">
    <property type="entry name" value="QueG_DUF1730"/>
    <property type="match status" value="1"/>
</dbReference>
<feature type="binding site" evidence="9">
    <location>
        <position position="245"/>
    </location>
    <ligand>
        <name>[4Fe-4S] cluster</name>
        <dbReference type="ChEBI" id="CHEBI:49883"/>
        <label>2</label>
    </ligand>
</feature>
<feature type="binding site" evidence="9">
    <location>
        <position position="195"/>
    </location>
    <ligand>
        <name>[4Fe-4S] cluster</name>
        <dbReference type="ChEBI" id="CHEBI:49883"/>
        <label>1</label>
    </ligand>
</feature>
<feature type="binding site" evidence="9">
    <location>
        <begin position="242"/>
        <end position="243"/>
    </location>
    <ligand>
        <name>cob(II)alamin</name>
        <dbReference type="ChEBI" id="CHEBI:16304"/>
    </ligand>
</feature>
<dbReference type="RefSeq" id="WP_237363724.1">
    <property type="nucleotide sequence ID" value="NZ_CAKLDM010000003.1"/>
</dbReference>
<dbReference type="PANTHER" id="PTHR30002:SF4">
    <property type="entry name" value="EPOXYQUEUOSINE REDUCTASE"/>
    <property type="match status" value="1"/>
</dbReference>
<dbReference type="InterPro" id="IPR017896">
    <property type="entry name" value="4Fe4S_Fe-S-bd"/>
</dbReference>
<accession>A0ABN8E9I7</accession>
<gene>
    <name evidence="9 11" type="primary">queG</name>
    <name evidence="11" type="ORF">VMF7928_04259</name>
</gene>
<dbReference type="SUPFAM" id="SSF54862">
    <property type="entry name" value="4Fe-4S ferredoxins"/>
    <property type="match status" value="1"/>
</dbReference>
<dbReference type="Gene3D" id="3.30.70.20">
    <property type="match status" value="1"/>
</dbReference>
<keyword evidence="6 9" id="KW-0560">Oxidoreductase</keyword>
<keyword evidence="4 9" id="KW-0479">Metal-binding</keyword>
<keyword evidence="12" id="KW-1185">Reference proteome</keyword>
<feature type="binding site" evidence="9">
    <location>
        <position position="242"/>
    </location>
    <ligand>
        <name>[4Fe-4S] cluster</name>
        <dbReference type="ChEBI" id="CHEBI:49883"/>
        <label>2</label>
    </ligand>
</feature>
<protein>
    <recommendedName>
        <fullName evidence="9">Epoxyqueuosine reductase</fullName>
        <ecNumber evidence="9">1.17.99.6</ecNumber>
    </recommendedName>
    <alternativeName>
        <fullName evidence="9">Queuosine biosynthesis protein QueG</fullName>
    </alternativeName>
</protein>
<feature type="binding site" evidence="9">
    <location>
        <position position="153"/>
    </location>
    <ligand>
        <name>cob(II)alamin</name>
        <dbReference type="ChEBI" id="CHEBI:16304"/>
    </ligand>
</feature>
<feature type="active site" description="Proton donor" evidence="9">
    <location>
        <position position="135"/>
    </location>
</feature>
<dbReference type="GO" id="GO:0052693">
    <property type="term" value="F:epoxyqueuosine reductase activity"/>
    <property type="evidence" value="ECO:0007669"/>
    <property type="project" value="UniProtKB-EC"/>
</dbReference>
<feature type="binding site" evidence="9">
    <location>
        <position position="159"/>
    </location>
    <ligand>
        <name>cob(II)alamin</name>
        <dbReference type="ChEBI" id="CHEBI:16304"/>
    </ligand>
</feature>
<dbReference type="EMBL" id="CAKLDM010000003">
    <property type="protein sequence ID" value="CAH0542881.1"/>
    <property type="molecule type" value="Genomic_DNA"/>
</dbReference>
<feature type="binding site" evidence="9">
    <location>
        <position position="215"/>
    </location>
    <ligand>
        <name>[4Fe-4S] cluster</name>
        <dbReference type="ChEBI" id="CHEBI:49883"/>
        <label>2</label>
    </ligand>
</feature>
<feature type="binding site" evidence="9">
    <location>
        <position position="170"/>
    </location>
    <ligand>
        <name>cob(II)alamin</name>
        <dbReference type="ChEBI" id="CHEBI:16304"/>
    </ligand>
</feature>
<comment type="subcellular location">
    <subcellularLocation>
        <location evidence="9">Cytoplasm</location>
    </subcellularLocation>
</comment>
<reference evidence="11" key="1">
    <citation type="submission" date="2021-11" db="EMBL/GenBank/DDBJ databases">
        <authorList>
            <person name="Rodrigo-Torres L."/>
            <person name="Arahal R. D."/>
            <person name="Lucena T."/>
        </authorList>
    </citation>
    <scope>NUCLEOTIDE SEQUENCE</scope>
    <source>
        <strain evidence="11">CECT 7928</strain>
    </source>
</reference>
<keyword evidence="7 9" id="KW-0408">Iron</keyword>
<organism evidence="11 12">
    <name type="scientific">Vibrio marisflavi CECT 7928</name>
    <dbReference type="NCBI Taxonomy" id="634439"/>
    <lineage>
        <taxon>Bacteria</taxon>
        <taxon>Pseudomonadati</taxon>
        <taxon>Pseudomonadota</taxon>
        <taxon>Gammaproteobacteria</taxon>
        <taxon>Vibrionales</taxon>
        <taxon>Vibrionaceae</taxon>
        <taxon>Vibrio</taxon>
    </lineage>
</organism>
<feature type="binding site" evidence="9">
    <location>
        <position position="249"/>
    </location>
    <ligand>
        <name>[4Fe-4S] cluster</name>
        <dbReference type="ChEBI" id="CHEBI:49883"/>
        <label>1</label>
    </ligand>
</feature>
<keyword evidence="1 9" id="KW-0004">4Fe-4S</keyword>
<evidence type="ECO:0000256" key="1">
    <source>
        <dbReference type="ARBA" id="ARBA00022485"/>
    </source>
</evidence>
<feature type="binding site" evidence="9">
    <location>
        <position position="135"/>
    </location>
    <ligand>
        <name>cob(II)alamin</name>
        <dbReference type="ChEBI" id="CHEBI:16304"/>
    </ligand>
</feature>
<evidence type="ECO:0000259" key="10">
    <source>
        <dbReference type="PROSITE" id="PS51379"/>
    </source>
</evidence>
<feature type="binding site" evidence="9">
    <location>
        <position position="199"/>
    </location>
    <ligand>
        <name>[4Fe-4S] cluster</name>
        <dbReference type="ChEBI" id="CHEBI:49883"/>
        <label>2</label>
    </ligand>
</feature>
<feature type="binding site" evidence="9">
    <location>
        <position position="217"/>
    </location>
    <ligand>
        <name>cob(II)alamin</name>
        <dbReference type="ChEBI" id="CHEBI:16304"/>
    </ligand>
</feature>
<comment type="catalytic activity">
    <reaction evidence="9">
        <text>epoxyqueuosine(34) in tRNA + AH2 = queuosine(34) in tRNA + A + H2O</text>
        <dbReference type="Rhea" id="RHEA:32159"/>
        <dbReference type="Rhea" id="RHEA-COMP:18571"/>
        <dbReference type="Rhea" id="RHEA-COMP:18582"/>
        <dbReference type="ChEBI" id="CHEBI:13193"/>
        <dbReference type="ChEBI" id="CHEBI:15377"/>
        <dbReference type="ChEBI" id="CHEBI:17499"/>
        <dbReference type="ChEBI" id="CHEBI:194431"/>
        <dbReference type="ChEBI" id="CHEBI:194443"/>
        <dbReference type="EC" id="1.17.99.6"/>
    </reaction>
</comment>
<comment type="function">
    <text evidence="9">Catalyzes the conversion of epoxyqueuosine (oQ) to queuosine (Q), which is a hypermodified base found in the wobble positions of tRNA(Asp), tRNA(Asn), tRNA(His) and tRNA(Tyr).</text>
</comment>
<dbReference type="InterPro" id="IPR017900">
    <property type="entry name" value="4Fe4S_Fe_S_CS"/>
</dbReference>
<evidence type="ECO:0000256" key="5">
    <source>
        <dbReference type="ARBA" id="ARBA00022785"/>
    </source>
</evidence>
<feature type="binding site" evidence="9">
    <location>
        <position position="189"/>
    </location>
    <ligand>
        <name>[4Fe-4S] cluster</name>
        <dbReference type="ChEBI" id="CHEBI:49883"/>
        <label>1</label>
    </ligand>
</feature>
<dbReference type="EC" id="1.17.99.6" evidence="9"/>
<comment type="cofactor">
    <cofactor evidence="9">
        <name>cob(II)alamin</name>
        <dbReference type="ChEBI" id="CHEBI:16304"/>
    </cofactor>
</comment>
<evidence type="ECO:0000256" key="3">
    <source>
        <dbReference type="ARBA" id="ARBA00022694"/>
    </source>
</evidence>
<keyword evidence="8 9" id="KW-0411">Iron-sulfur</keyword>
<comment type="caution">
    <text evidence="9">Lacks conserved residue(s) required for the propagation of feature annotation.</text>
</comment>
<feature type="binding site" evidence="9">
    <location>
        <position position="58"/>
    </location>
    <ligand>
        <name>cob(II)alamin</name>
        <dbReference type="ChEBI" id="CHEBI:16304"/>
    </ligand>
</feature>
<keyword evidence="5 9" id="KW-0671">Queuosine biosynthesis</keyword>
<dbReference type="PANTHER" id="PTHR30002">
    <property type="entry name" value="EPOXYQUEUOSINE REDUCTASE"/>
    <property type="match status" value="1"/>
</dbReference>
<dbReference type="HAMAP" id="MF_00916">
    <property type="entry name" value="QueG"/>
    <property type="match status" value="1"/>
</dbReference>
<keyword evidence="9" id="KW-0170">Cobalt</keyword>
<evidence type="ECO:0000256" key="4">
    <source>
        <dbReference type="ARBA" id="ARBA00022723"/>
    </source>
</evidence>
<comment type="similarity">
    <text evidence="9">Belongs to the QueG family.</text>
</comment>
<dbReference type="InterPro" id="IPR013542">
    <property type="entry name" value="QueG_DUF1730"/>
</dbReference>
<evidence type="ECO:0000313" key="12">
    <source>
        <dbReference type="Proteomes" id="UP000838748"/>
    </source>
</evidence>
<proteinExistence type="inferred from homology"/>
<feature type="binding site" evidence="9">
    <location>
        <position position="192"/>
    </location>
    <ligand>
        <name>[4Fe-4S] cluster</name>
        <dbReference type="ChEBI" id="CHEBI:49883"/>
        <label>1</label>
    </ligand>
</feature>
<dbReference type="Proteomes" id="UP000838748">
    <property type="component" value="Unassembled WGS sequence"/>
</dbReference>
<keyword evidence="2 9" id="KW-0963">Cytoplasm</keyword>
<comment type="pathway">
    <text evidence="9">tRNA modification; tRNA-queuosine biosynthesis.</text>
</comment>
<name>A0ABN8E9I7_9VIBR</name>
<evidence type="ECO:0000256" key="9">
    <source>
        <dbReference type="HAMAP-Rule" id="MF_00916"/>
    </source>
</evidence>
<keyword evidence="9" id="KW-0846">Cobalamin</keyword>
<dbReference type="PROSITE" id="PS51379">
    <property type="entry name" value="4FE4S_FER_2"/>
    <property type="match status" value="1"/>
</dbReference>
<dbReference type="NCBIfam" id="TIGR00276">
    <property type="entry name" value="tRNA epoxyqueuosine(34) reductase QueG"/>
    <property type="match status" value="1"/>
</dbReference>